<evidence type="ECO:0000256" key="1">
    <source>
        <dbReference type="ARBA" id="ARBA00010996"/>
    </source>
</evidence>
<dbReference type="AlphaFoldDB" id="A0A6L4WPT6"/>
<evidence type="ECO:0000256" key="3">
    <source>
        <dbReference type="PIRSR" id="PIRSR603782-2"/>
    </source>
</evidence>
<keyword evidence="2" id="KW-0479">Metal-binding</keyword>
<organism evidence="5 8">
    <name type="scientific">Poseidonibacter ostreae</name>
    <dbReference type="NCBI Taxonomy" id="2654171"/>
    <lineage>
        <taxon>Bacteria</taxon>
        <taxon>Pseudomonadati</taxon>
        <taxon>Campylobacterota</taxon>
        <taxon>Epsilonproteobacteria</taxon>
        <taxon>Campylobacterales</taxon>
        <taxon>Arcobacteraceae</taxon>
        <taxon>Poseidonibacter</taxon>
    </lineage>
</organism>
<dbReference type="InterPro" id="IPR036249">
    <property type="entry name" value="Thioredoxin-like_sf"/>
</dbReference>
<reference evidence="7 8" key="1">
    <citation type="submission" date="2019-10" db="EMBL/GenBank/DDBJ databases">
        <title>Poseidonibacter ostreae sp. nov., isolated from the gut of the Ostrea denselamellosa.</title>
        <authorList>
            <person name="Choi A."/>
        </authorList>
    </citation>
    <scope>NUCLEOTIDE SEQUENCE [LARGE SCALE GENOMIC DNA]</scope>
    <source>
        <strain evidence="5 8">SJOD-M-33</strain>
        <strain evidence="6 7">SJOD-M-5</strain>
    </source>
</reference>
<dbReference type="EMBL" id="WFKK01000044">
    <property type="protein sequence ID" value="KAB7886221.1"/>
    <property type="molecule type" value="Genomic_DNA"/>
</dbReference>
<dbReference type="Gene3D" id="3.40.30.10">
    <property type="entry name" value="Glutaredoxin"/>
    <property type="match status" value="1"/>
</dbReference>
<dbReference type="Pfam" id="PF02630">
    <property type="entry name" value="SCO1-SenC"/>
    <property type="match status" value="1"/>
</dbReference>
<comment type="caution">
    <text evidence="5">The sequence shown here is derived from an EMBL/GenBank/DDBJ whole genome shotgun (WGS) entry which is preliminary data.</text>
</comment>
<keyword evidence="7" id="KW-1185">Reference proteome</keyword>
<dbReference type="RefSeq" id="WP_152188565.1">
    <property type="nucleotide sequence ID" value="NZ_WFKI01000007.1"/>
</dbReference>
<feature type="binding site" evidence="2">
    <location>
        <position position="70"/>
    </location>
    <ligand>
        <name>Cu cation</name>
        <dbReference type="ChEBI" id="CHEBI:23378"/>
    </ligand>
</feature>
<dbReference type="InterPro" id="IPR003782">
    <property type="entry name" value="SCO1/SenC"/>
</dbReference>
<protein>
    <recommendedName>
        <fullName evidence="9">SCO family protein</fullName>
    </recommendedName>
</protein>
<evidence type="ECO:0008006" key="9">
    <source>
        <dbReference type="Google" id="ProtNLM"/>
    </source>
</evidence>
<accession>A0A6L4WPT6</accession>
<keyword evidence="4" id="KW-0812">Transmembrane</keyword>
<feature type="binding site" evidence="2">
    <location>
        <position position="66"/>
    </location>
    <ligand>
        <name>Cu cation</name>
        <dbReference type="ChEBI" id="CHEBI:23378"/>
    </ligand>
</feature>
<evidence type="ECO:0000313" key="5">
    <source>
        <dbReference type="EMBL" id="KAB7886221.1"/>
    </source>
</evidence>
<keyword evidence="3" id="KW-1015">Disulfide bond</keyword>
<dbReference type="GO" id="GO:0046872">
    <property type="term" value="F:metal ion binding"/>
    <property type="evidence" value="ECO:0007669"/>
    <property type="project" value="UniProtKB-KW"/>
</dbReference>
<evidence type="ECO:0000313" key="7">
    <source>
        <dbReference type="Proteomes" id="UP000461010"/>
    </source>
</evidence>
<gene>
    <name evidence="6" type="ORF">GBG18_03835</name>
    <name evidence="5" type="ORF">GBG19_12530</name>
</gene>
<dbReference type="EMBL" id="WFKJ01000007">
    <property type="protein sequence ID" value="KAB7892233.1"/>
    <property type="molecule type" value="Genomic_DNA"/>
</dbReference>
<dbReference type="Proteomes" id="UP000461010">
    <property type="component" value="Unassembled WGS sequence"/>
</dbReference>
<keyword evidence="2" id="KW-0186">Copper</keyword>
<keyword evidence="4" id="KW-0472">Membrane</keyword>
<evidence type="ECO:0000313" key="6">
    <source>
        <dbReference type="EMBL" id="KAB7892233.1"/>
    </source>
</evidence>
<name>A0A6L4WPT6_9BACT</name>
<evidence type="ECO:0000313" key="8">
    <source>
        <dbReference type="Proteomes" id="UP000472839"/>
    </source>
</evidence>
<keyword evidence="4" id="KW-1133">Transmembrane helix</keyword>
<dbReference type="SUPFAM" id="SSF52833">
    <property type="entry name" value="Thioredoxin-like"/>
    <property type="match status" value="1"/>
</dbReference>
<evidence type="ECO:0000256" key="4">
    <source>
        <dbReference type="SAM" id="Phobius"/>
    </source>
</evidence>
<comment type="similarity">
    <text evidence="1">Belongs to the SCO1/2 family.</text>
</comment>
<evidence type="ECO:0000256" key="2">
    <source>
        <dbReference type="PIRSR" id="PIRSR603782-1"/>
    </source>
</evidence>
<feature type="disulfide bond" description="Redox-active" evidence="3">
    <location>
        <begin position="66"/>
        <end position="70"/>
    </location>
</feature>
<feature type="transmembrane region" description="Helical" evidence="4">
    <location>
        <begin position="12"/>
        <end position="32"/>
    </location>
</feature>
<sequence>MNIFKSKKLYGILLVLITFFMFFFINSILLFFNDSGKLEKKVATNFKFLQKEQKPIVLLYFGYTHCSDVCVMALNRLNKLYPLLEKEKVSIYFINLLDDVSEKDTEDYVYSFNKNFNPVTLNKKELSLVTSKLKVNFSKSIFNEKEMNHSSFLYLLVNEKDNYIQKYVYLSSSYELNMIKDDINEILKDY</sequence>
<dbReference type="Proteomes" id="UP000472839">
    <property type="component" value="Unassembled WGS sequence"/>
</dbReference>
<feature type="binding site" evidence="2">
    <location>
        <position position="149"/>
    </location>
    <ligand>
        <name>Cu cation</name>
        <dbReference type="ChEBI" id="CHEBI:23378"/>
    </ligand>
</feature>
<proteinExistence type="inferred from homology"/>